<accession>A0AAE1DP05</accession>
<keyword evidence="2" id="KW-1185">Reference proteome</keyword>
<sequence>MTHKLRGKVSALSGVGEMTHSLTLVGRLKAEAGRDSPVASGDVPTQRSAPNIDLWQAVISLCQSQNTPWCPLTLAISSKLRYHYVSPRVHRDFPGSGGRHVLLAEQKHY</sequence>
<dbReference type="EMBL" id="JAWDGP010003079">
    <property type="protein sequence ID" value="KAK3777392.1"/>
    <property type="molecule type" value="Genomic_DNA"/>
</dbReference>
<proteinExistence type="predicted"/>
<name>A0AAE1DP05_9GAST</name>
<dbReference type="Proteomes" id="UP001283361">
    <property type="component" value="Unassembled WGS sequence"/>
</dbReference>
<gene>
    <name evidence="1" type="ORF">RRG08_032496</name>
</gene>
<organism evidence="1 2">
    <name type="scientific">Elysia crispata</name>
    <name type="common">lettuce slug</name>
    <dbReference type="NCBI Taxonomy" id="231223"/>
    <lineage>
        <taxon>Eukaryota</taxon>
        <taxon>Metazoa</taxon>
        <taxon>Spiralia</taxon>
        <taxon>Lophotrochozoa</taxon>
        <taxon>Mollusca</taxon>
        <taxon>Gastropoda</taxon>
        <taxon>Heterobranchia</taxon>
        <taxon>Euthyneura</taxon>
        <taxon>Panpulmonata</taxon>
        <taxon>Sacoglossa</taxon>
        <taxon>Placobranchoidea</taxon>
        <taxon>Plakobranchidae</taxon>
        <taxon>Elysia</taxon>
    </lineage>
</organism>
<evidence type="ECO:0000313" key="1">
    <source>
        <dbReference type="EMBL" id="KAK3777392.1"/>
    </source>
</evidence>
<protein>
    <submittedName>
        <fullName evidence="1">Uncharacterized protein</fullName>
    </submittedName>
</protein>
<evidence type="ECO:0000313" key="2">
    <source>
        <dbReference type="Proteomes" id="UP001283361"/>
    </source>
</evidence>
<reference evidence="1" key="1">
    <citation type="journal article" date="2023" name="G3 (Bethesda)">
        <title>A reference genome for the long-term kleptoplast-retaining sea slug Elysia crispata morphotype clarki.</title>
        <authorList>
            <person name="Eastman K.E."/>
            <person name="Pendleton A.L."/>
            <person name="Shaikh M.A."/>
            <person name="Suttiyut T."/>
            <person name="Ogas R."/>
            <person name="Tomko P."/>
            <person name="Gavelis G."/>
            <person name="Widhalm J.R."/>
            <person name="Wisecaver J.H."/>
        </authorList>
    </citation>
    <scope>NUCLEOTIDE SEQUENCE</scope>
    <source>
        <strain evidence="1">ECLA1</strain>
    </source>
</reference>
<comment type="caution">
    <text evidence="1">The sequence shown here is derived from an EMBL/GenBank/DDBJ whole genome shotgun (WGS) entry which is preliminary data.</text>
</comment>
<dbReference type="AlphaFoldDB" id="A0AAE1DP05"/>